<gene>
    <name evidence="1" type="ORF">AMORRO_LOCUS14773</name>
</gene>
<feature type="non-terminal residue" evidence="1">
    <location>
        <position position="96"/>
    </location>
</feature>
<dbReference type="EMBL" id="CAJVPV010031010">
    <property type="protein sequence ID" value="CAG8741986.1"/>
    <property type="molecule type" value="Genomic_DNA"/>
</dbReference>
<dbReference type="AlphaFoldDB" id="A0A9N9IPT9"/>
<accession>A0A9N9IPT9</accession>
<comment type="caution">
    <text evidence="1">The sequence shown here is derived from an EMBL/GenBank/DDBJ whole genome shotgun (WGS) entry which is preliminary data.</text>
</comment>
<name>A0A9N9IPT9_9GLOM</name>
<keyword evidence="2" id="KW-1185">Reference proteome</keyword>
<evidence type="ECO:0000313" key="1">
    <source>
        <dbReference type="EMBL" id="CAG8741986.1"/>
    </source>
</evidence>
<reference evidence="1" key="1">
    <citation type="submission" date="2021-06" db="EMBL/GenBank/DDBJ databases">
        <authorList>
            <person name="Kallberg Y."/>
            <person name="Tangrot J."/>
            <person name="Rosling A."/>
        </authorList>
    </citation>
    <scope>NUCLEOTIDE SEQUENCE</scope>
    <source>
        <strain evidence="1">CL551</strain>
    </source>
</reference>
<sequence length="96" mass="11462">MTRMKQIQHEIRDAIEYTGRDQERYLTMHPSIEYSFLYKLYEYAEDQNEAELDPETYLMQTEETSSDDNAKVQIEEMSNDVNVANDLYLPVIDNNR</sequence>
<organism evidence="1 2">
    <name type="scientific">Acaulospora morrowiae</name>
    <dbReference type="NCBI Taxonomy" id="94023"/>
    <lineage>
        <taxon>Eukaryota</taxon>
        <taxon>Fungi</taxon>
        <taxon>Fungi incertae sedis</taxon>
        <taxon>Mucoromycota</taxon>
        <taxon>Glomeromycotina</taxon>
        <taxon>Glomeromycetes</taxon>
        <taxon>Diversisporales</taxon>
        <taxon>Acaulosporaceae</taxon>
        <taxon>Acaulospora</taxon>
    </lineage>
</organism>
<evidence type="ECO:0000313" key="2">
    <source>
        <dbReference type="Proteomes" id="UP000789342"/>
    </source>
</evidence>
<dbReference type="Proteomes" id="UP000789342">
    <property type="component" value="Unassembled WGS sequence"/>
</dbReference>
<protein>
    <submittedName>
        <fullName evidence="1">15088_t:CDS:1</fullName>
    </submittedName>
</protein>
<proteinExistence type="predicted"/>